<accession>A0ABY7ASG4</accession>
<dbReference type="Proteomes" id="UP001163726">
    <property type="component" value="Plasmid pCadTS8_2"/>
</dbReference>
<protein>
    <submittedName>
        <fullName evidence="1">Uncharacterized protein</fullName>
    </submittedName>
</protein>
<dbReference type="RefSeq" id="WP_268077271.1">
    <property type="nucleotide sequence ID" value="NZ_CP109967.1"/>
</dbReference>
<reference evidence="1" key="1">
    <citation type="submission" date="2022-10" db="EMBL/GenBank/DDBJ databases">
        <title>Catenovulum adriacola sp. nov. isolated in the Harbour of Susak.</title>
        <authorList>
            <person name="Schoch T."/>
            <person name="Reich S.J."/>
            <person name="Stoeferle S."/>
            <person name="Flaiz M."/>
            <person name="Kazda M."/>
            <person name="Riedel C.U."/>
            <person name="Duerre P."/>
        </authorList>
    </citation>
    <scope>NUCLEOTIDE SEQUENCE</scope>
    <source>
        <strain evidence="1">TS8</strain>
        <plasmid evidence="1">pCadTS8_2</plasmid>
    </source>
</reference>
<keyword evidence="1" id="KW-0614">Plasmid</keyword>
<evidence type="ECO:0000313" key="2">
    <source>
        <dbReference type="Proteomes" id="UP001163726"/>
    </source>
</evidence>
<keyword evidence="2" id="KW-1185">Reference proteome</keyword>
<proteinExistence type="predicted"/>
<dbReference type="EMBL" id="CP109967">
    <property type="protein sequence ID" value="WAJ72472.1"/>
    <property type="molecule type" value="Genomic_DNA"/>
</dbReference>
<evidence type="ECO:0000313" key="1">
    <source>
        <dbReference type="EMBL" id="WAJ72472.1"/>
    </source>
</evidence>
<name>A0ABY7ASG4_9ALTE</name>
<sequence>MTNFKPVQVVPNQQNDWQKLNEALIKPINFVELKRNEQAKEIEKKYFLVHQILTCIQSK</sequence>
<organism evidence="1 2">
    <name type="scientific">Catenovulum adriaticum</name>
    <dbReference type="NCBI Taxonomy" id="2984846"/>
    <lineage>
        <taxon>Bacteria</taxon>
        <taxon>Pseudomonadati</taxon>
        <taxon>Pseudomonadota</taxon>
        <taxon>Gammaproteobacteria</taxon>
        <taxon>Alteromonadales</taxon>
        <taxon>Alteromonadaceae</taxon>
        <taxon>Catenovulum</taxon>
    </lineage>
</organism>
<gene>
    <name evidence="1" type="ORF">OLW01_17230</name>
</gene>
<geneLocation type="plasmid" evidence="1 2">
    <name>pCadTS8_2</name>
</geneLocation>